<evidence type="ECO:0008006" key="2">
    <source>
        <dbReference type="Google" id="ProtNLM"/>
    </source>
</evidence>
<organism evidence="1">
    <name type="scientific">marine metagenome</name>
    <dbReference type="NCBI Taxonomy" id="408172"/>
    <lineage>
        <taxon>unclassified sequences</taxon>
        <taxon>metagenomes</taxon>
        <taxon>ecological metagenomes</taxon>
    </lineage>
</organism>
<name>A0A382Z5U5_9ZZZZ</name>
<dbReference type="PANTHER" id="PTHR34655">
    <property type="entry name" value="CONSERVED WITHIN P. AEROPHILUM"/>
    <property type="match status" value="1"/>
</dbReference>
<sequence>ICIESDVRLIGCQMTMDVFGFSKDDFIDEVDIGGAATFLEFAAEADIQMFI</sequence>
<accession>A0A382Z5U5</accession>
<evidence type="ECO:0000313" key="1">
    <source>
        <dbReference type="EMBL" id="SVD90876.1"/>
    </source>
</evidence>
<reference evidence="1" key="1">
    <citation type="submission" date="2018-05" db="EMBL/GenBank/DDBJ databases">
        <authorList>
            <person name="Lanie J.A."/>
            <person name="Ng W.-L."/>
            <person name="Kazmierczak K.M."/>
            <person name="Andrzejewski T.M."/>
            <person name="Davidsen T.M."/>
            <person name="Wayne K.J."/>
            <person name="Tettelin H."/>
            <person name="Glass J.I."/>
            <person name="Rusch D."/>
            <person name="Podicherti R."/>
            <person name="Tsui H.-C.T."/>
            <person name="Winkler M.E."/>
        </authorList>
    </citation>
    <scope>NUCLEOTIDE SEQUENCE</scope>
</reference>
<proteinExistence type="predicted"/>
<dbReference type="AlphaFoldDB" id="A0A382Z5U5"/>
<gene>
    <name evidence="1" type="ORF">METZ01_LOCUS443730</name>
</gene>
<dbReference type="PANTHER" id="PTHR34655:SF2">
    <property type="entry name" value="PEROXIREDOXIN FAMILY PROTEIN"/>
    <property type="match status" value="1"/>
</dbReference>
<dbReference type="SUPFAM" id="SSF75169">
    <property type="entry name" value="DsrEFH-like"/>
    <property type="match status" value="1"/>
</dbReference>
<dbReference type="Pfam" id="PF13686">
    <property type="entry name" value="DrsE_2"/>
    <property type="match status" value="1"/>
</dbReference>
<dbReference type="Gene3D" id="3.40.1260.10">
    <property type="entry name" value="DsrEFH-like"/>
    <property type="match status" value="1"/>
</dbReference>
<dbReference type="InterPro" id="IPR027396">
    <property type="entry name" value="DsrEFH-like"/>
</dbReference>
<protein>
    <recommendedName>
        <fullName evidence="2">DsrE family protein</fullName>
    </recommendedName>
</protein>
<dbReference type="InterPro" id="IPR032836">
    <property type="entry name" value="DsrE2-like"/>
</dbReference>
<dbReference type="EMBL" id="UINC01181266">
    <property type="protein sequence ID" value="SVD90876.1"/>
    <property type="molecule type" value="Genomic_DNA"/>
</dbReference>
<feature type="non-terminal residue" evidence="1">
    <location>
        <position position="1"/>
    </location>
</feature>